<dbReference type="Proteomes" id="UP001165160">
    <property type="component" value="Unassembled WGS sequence"/>
</dbReference>
<dbReference type="Pfam" id="PF13347">
    <property type="entry name" value="MFS_2"/>
    <property type="match status" value="2"/>
</dbReference>
<feature type="transmembrane region" description="Helical" evidence="3">
    <location>
        <begin position="402"/>
        <end position="426"/>
    </location>
</feature>
<dbReference type="CDD" id="cd17332">
    <property type="entry name" value="MFS_MelB_like"/>
    <property type="match status" value="1"/>
</dbReference>
<feature type="transmembrane region" description="Helical" evidence="3">
    <location>
        <begin position="306"/>
        <end position="326"/>
    </location>
</feature>
<dbReference type="PANTHER" id="PTHR11328">
    <property type="entry name" value="MAJOR FACILITATOR SUPERFAMILY DOMAIN-CONTAINING PROTEIN"/>
    <property type="match status" value="1"/>
</dbReference>
<feature type="transmembrane region" description="Helical" evidence="3">
    <location>
        <begin position="187"/>
        <end position="209"/>
    </location>
</feature>
<evidence type="ECO:0000256" key="2">
    <source>
        <dbReference type="SAM" id="MobiDB-lite"/>
    </source>
</evidence>
<gene>
    <name evidence="4" type="ORF">TrVE_jg8030</name>
</gene>
<feature type="compositionally biased region" description="Basic and acidic residues" evidence="2">
    <location>
        <begin position="499"/>
        <end position="510"/>
    </location>
</feature>
<proteinExistence type="inferred from homology"/>
<dbReference type="Gene3D" id="1.20.1250.20">
    <property type="entry name" value="MFS general substrate transporter like domains"/>
    <property type="match status" value="1"/>
</dbReference>
<comment type="caution">
    <text evidence="4">The sequence shown here is derived from an EMBL/GenBank/DDBJ whole genome shotgun (WGS) entry which is preliminary data.</text>
</comment>
<dbReference type="InterPro" id="IPR039672">
    <property type="entry name" value="MFS_2"/>
</dbReference>
<feature type="transmembrane region" description="Helical" evidence="3">
    <location>
        <begin position="114"/>
        <end position="136"/>
    </location>
</feature>
<dbReference type="GO" id="GO:0005886">
    <property type="term" value="C:plasma membrane"/>
    <property type="evidence" value="ECO:0007669"/>
    <property type="project" value="TreeGrafter"/>
</dbReference>
<keyword evidence="3" id="KW-1133">Transmembrane helix</keyword>
<evidence type="ECO:0000256" key="3">
    <source>
        <dbReference type="SAM" id="Phobius"/>
    </source>
</evidence>
<keyword evidence="3" id="KW-0472">Membrane</keyword>
<keyword evidence="5" id="KW-1185">Reference proteome</keyword>
<feature type="transmembrane region" description="Helical" evidence="3">
    <location>
        <begin position="362"/>
        <end position="381"/>
    </location>
</feature>
<evidence type="ECO:0000313" key="5">
    <source>
        <dbReference type="Proteomes" id="UP001165160"/>
    </source>
</evidence>
<name>A0A9W7C4I2_9STRA</name>
<keyword evidence="3" id="KW-0812">Transmembrane</keyword>
<protein>
    <recommendedName>
        <fullName evidence="6">MFS transporter</fullName>
    </recommendedName>
</protein>
<evidence type="ECO:0000313" key="4">
    <source>
        <dbReference type="EMBL" id="GMI02073.1"/>
    </source>
</evidence>
<dbReference type="InterPro" id="IPR036259">
    <property type="entry name" value="MFS_trans_sf"/>
</dbReference>
<feature type="region of interest" description="Disordered" evidence="2">
    <location>
        <begin position="499"/>
        <end position="519"/>
    </location>
</feature>
<dbReference type="PANTHER" id="PTHR11328:SF24">
    <property type="entry name" value="MAJOR FACILITATOR SUPERFAMILY (MFS) PROFILE DOMAIN-CONTAINING PROTEIN"/>
    <property type="match status" value="1"/>
</dbReference>
<evidence type="ECO:0008006" key="6">
    <source>
        <dbReference type="Google" id="ProtNLM"/>
    </source>
</evidence>
<dbReference type="GO" id="GO:0015293">
    <property type="term" value="F:symporter activity"/>
    <property type="evidence" value="ECO:0007669"/>
    <property type="project" value="InterPro"/>
</dbReference>
<evidence type="ECO:0000256" key="1">
    <source>
        <dbReference type="ARBA" id="ARBA00008335"/>
    </source>
</evidence>
<dbReference type="GO" id="GO:0008643">
    <property type="term" value="P:carbohydrate transport"/>
    <property type="evidence" value="ECO:0007669"/>
    <property type="project" value="InterPro"/>
</dbReference>
<feature type="transmembrane region" description="Helical" evidence="3">
    <location>
        <begin position="272"/>
        <end position="294"/>
    </location>
</feature>
<dbReference type="AlphaFoldDB" id="A0A9W7C4I2"/>
<accession>A0A9W7C4I2</accession>
<reference evidence="5" key="1">
    <citation type="journal article" date="2023" name="Commun. Biol.">
        <title>Genome analysis of Parmales, the sister group of diatoms, reveals the evolutionary specialization of diatoms from phago-mixotrophs to photoautotrophs.</title>
        <authorList>
            <person name="Ban H."/>
            <person name="Sato S."/>
            <person name="Yoshikawa S."/>
            <person name="Yamada K."/>
            <person name="Nakamura Y."/>
            <person name="Ichinomiya M."/>
            <person name="Sato N."/>
            <person name="Blanc-Mathieu R."/>
            <person name="Endo H."/>
            <person name="Kuwata A."/>
            <person name="Ogata H."/>
        </authorList>
    </citation>
    <scope>NUCLEOTIDE SEQUENCE [LARGE SCALE GENOMIC DNA]</scope>
    <source>
        <strain evidence="5">NIES 3699</strain>
    </source>
</reference>
<feature type="transmembrane region" description="Helical" evidence="3">
    <location>
        <begin position="157"/>
        <end position="175"/>
    </location>
</feature>
<sequence>MSTQQQPKVPRTQKILLGLGESVLVTNTMCTGFFLNAYLLETACLTAGDVATIQIVQGCFDLLNDPLIGMLSDNTKTRFGRRRPWMAFGTVLLPFAFFFLFSPSPFGSSESGKLFFYMASFCGCSIGVTCFNISVASLVPELTDDYDERTSLSSYRLAIGNAVGFCGLMAMSNIVTHYEGDAPQTGFKLGGLVVGIMIAVFGSITFFFIKEKPSSYWKKEDVVGRNPSFQERTSSYGQMTLSDSGRRRSSVALTGENTTFIHEIKLVFKNRAFLWLLLIWLCGPSAVFILQSSLVLYCKYVFHDAALITPIIILVQGMAFLSLPFWLHISKTRGKRMAYNIGAIGLAGFTTCLTFNSNRILGYFIAAGVGFCLIVVYLIPYSMLPDCVELDEHMTGRRREGIYVGFFGFLMKISVTLAIGGSNLLLKSTGYEAPKESCGVSLDMASSSDSGQNEATIAVIRMLVGIVPACFFVIAALCVSQYPITKEFHENLVKEIAKDKEKAERERQGDGVRGSGSML</sequence>
<feature type="transmembrane region" description="Helical" evidence="3">
    <location>
        <begin position="85"/>
        <end position="102"/>
    </location>
</feature>
<feature type="transmembrane region" description="Helical" evidence="3">
    <location>
        <begin position="458"/>
        <end position="479"/>
    </location>
</feature>
<dbReference type="EMBL" id="BRXX01000275">
    <property type="protein sequence ID" value="GMI02073.1"/>
    <property type="molecule type" value="Genomic_DNA"/>
</dbReference>
<comment type="similarity">
    <text evidence="1">Belongs to the major facilitator superfamily.</text>
</comment>
<organism evidence="4 5">
    <name type="scientific">Triparma verrucosa</name>
    <dbReference type="NCBI Taxonomy" id="1606542"/>
    <lineage>
        <taxon>Eukaryota</taxon>
        <taxon>Sar</taxon>
        <taxon>Stramenopiles</taxon>
        <taxon>Ochrophyta</taxon>
        <taxon>Bolidophyceae</taxon>
        <taxon>Parmales</taxon>
        <taxon>Triparmaceae</taxon>
        <taxon>Triparma</taxon>
    </lineage>
</organism>
<feature type="transmembrane region" description="Helical" evidence="3">
    <location>
        <begin position="338"/>
        <end position="356"/>
    </location>
</feature>
<dbReference type="SUPFAM" id="SSF103473">
    <property type="entry name" value="MFS general substrate transporter"/>
    <property type="match status" value="1"/>
</dbReference>